<dbReference type="Proteomes" id="UP000664480">
    <property type="component" value="Unassembled WGS sequence"/>
</dbReference>
<evidence type="ECO:0000313" key="2">
    <source>
        <dbReference type="Proteomes" id="UP000664480"/>
    </source>
</evidence>
<organism evidence="1 2">
    <name type="scientific">Algoriphagus pacificus</name>
    <dbReference type="NCBI Taxonomy" id="2811234"/>
    <lineage>
        <taxon>Bacteria</taxon>
        <taxon>Pseudomonadati</taxon>
        <taxon>Bacteroidota</taxon>
        <taxon>Cytophagia</taxon>
        <taxon>Cytophagales</taxon>
        <taxon>Cyclobacteriaceae</taxon>
        <taxon>Algoriphagus</taxon>
    </lineage>
</organism>
<dbReference type="EMBL" id="JAFKCU010000002">
    <property type="protein sequence ID" value="MBN7816101.1"/>
    <property type="molecule type" value="Genomic_DNA"/>
</dbReference>
<dbReference type="RefSeq" id="WP_206586734.1">
    <property type="nucleotide sequence ID" value="NZ_JAFKCU010000002.1"/>
</dbReference>
<sequence length="144" mass="16551">MSALSYQSASSTSLFNLTVGRNSKVSQISANQQDLVKFFNQKTGDMMQGMCRLEQNFQTLYPLFRGLISLGKPSSLILTFSPEEKSIFYSFRAESLPEVEQFFTRILTLLQKEVKFKKVLKEIIENRLQFKAEQRLLHSALLVD</sequence>
<name>A0ABS3CHW0_9BACT</name>
<protein>
    <submittedName>
        <fullName evidence="1">Uncharacterized protein</fullName>
    </submittedName>
</protein>
<gene>
    <name evidence="1" type="ORF">J0A69_11705</name>
</gene>
<proteinExistence type="predicted"/>
<evidence type="ECO:0000313" key="1">
    <source>
        <dbReference type="EMBL" id="MBN7816101.1"/>
    </source>
</evidence>
<accession>A0ABS3CHW0</accession>
<keyword evidence="2" id="KW-1185">Reference proteome</keyword>
<reference evidence="1 2" key="1">
    <citation type="submission" date="2021-03" db="EMBL/GenBank/DDBJ databases">
        <title>novel species isolated from a fishpond in China.</title>
        <authorList>
            <person name="Lu H."/>
            <person name="Cai Z."/>
        </authorList>
    </citation>
    <scope>NUCLEOTIDE SEQUENCE [LARGE SCALE GENOMIC DNA]</scope>
    <source>
        <strain evidence="1 2">YJ13C</strain>
    </source>
</reference>
<comment type="caution">
    <text evidence="1">The sequence shown here is derived from an EMBL/GenBank/DDBJ whole genome shotgun (WGS) entry which is preliminary data.</text>
</comment>